<dbReference type="InterPro" id="IPR050250">
    <property type="entry name" value="Macrolide_Exporter_MacB"/>
</dbReference>
<evidence type="ECO:0000256" key="3">
    <source>
        <dbReference type="ARBA" id="ARBA00022692"/>
    </source>
</evidence>
<gene>
    <name evidence="9" type="ORF">ACFSJG_14680</name>
</gene>
<feature type="transmembrane region" description="Helical" evidence="7">
    <location>
        <begin position="738"/>
        <end position="763"/>
    </location>
</feature>
<dbReference type="Pfam" id="PF02687">
    <property type="entry name" value="FtsX"/>
    <property type="match status" value="2"/>
</dbReference>
<keyword evidence="10" id="KW-1185">Reference proteome</keyword>
<evidence type="ECO:0000256" key="2">
    <source>
        <dbReference type="ARBA" id="ARBA00022475"/>
    </source>
</evidence>
<feature type="domain" description="ABC3 transporter permease C-terminal" evidence="8">
    <location>
        <begin position="255"/>
        <end position="376"/>
    </location>
</feature>
<evidence type="ECO:0000256" key="4">
    <source>
        <dbReference type="ARBA" id="ARBA00022989"/>
    </source>
</evidence>
<keyword evidence="5 7" id="KW-0472">Membrane</keyword>
<comment type="caution">
    <text evidence="9">The sequence shown here is derived from an EMBL/GenBank/DDBJ whole genome shotgun (WGS) entry which is preliminary data.</text>
</comment>
<keyword evidence="4 7" id="KW-1133">Transmembrane helix</keyword>
<feature type="transmembrane region" description="Helical" evidence="7">
    <location>
        <begin position="479"/>
        <end position="503"/>
    </location>
</feature>
<keyword evidence="2" id="KW-1003">Cell membrane</keyword>
<accession>A0ABW4P7T9</accession>
<evidence type="ECO:0000313" key="10">
    <source>
        <dbReference type="Proteomes" id="UP001597286"/>
    </source>
</evidence>
<dbReference type="PANTHER" id="PTHR30572:SF4">
    <property type="entry name" value="ABC TRANSPORTER PERMEASE YTRF"/>
    <property type="match status" value="1"/>
</dbReference>
<evidence type="ECO:0000256" key="1">
    <source>
        <dbReference type="ARBA" id="ARBA00004651"/>
    </source>
</evidence>
<dbReference type="Proteomes" id="UP001597286">
    <property type="component" value="Unassembled WGS sequence"/>
</dbReference>
<feature type="transmembrane region" description="Helical" evidence="7">
    <location>
        <begin position="252"/>
        <end position="277"/>
    </location>
</feature>
<evidence type="ECO:0000256" key="5">
    <source>
        <dbReference type="ARBA" id="ARBA00023136"/>
    </source>
</evidence>
<dbReference type="RefSeq" id="WP_378485921.1">
    <property type="nucleotide sequence ID" value="NZ_JBHUFB010000010.1"/>
</dbReference>
<evidence type="ECO:0000259" key="8">
    <source>
        <dbReference type="Pfam" id="PF02687"/>
    </source>
</evidence>
<feature type="domain" description="ABC3 transporter permease C-terminal" evidence="8">
    <location>
        <begin position="697"/>
        <end position="813"/>
    </location>
</feature>
<evidence type="ECO:0000256" key="7">
    <source>
        <dbReference type="SAM" id="Phobius"/>
    </source>
</evidence>
<dbReference type="InterPro" id="IPR003838">
    <property type="entry name" value="ABC3_permease_C"/>
</dbReference>
<feature type="transmembrane region" description="Helical" evidence="7">
    <location>
        <begin position="12"/>
        <end position="36"/>
    </location>
</feature>
<dbReference type="PANTHER" id="PTHR30572">
    <property type="entry name" value="MEMBRANE COMPONENT OF TRANSPORTER-RELATED"/>
    <property type="match status" value="1"/>
</dbReference>
<name>A0ABW4P7T9_9NOCA</name>
<dbReference type="EMBL" id="JBHUFB010000010">
    <property type="protein sequence ID" value="MFD1813465.1"/>
    <property type="molecule type" value="Genomic_DNA"/>
</dbReference>
<comment type="similarity">
    <text evidence="6">Belongs to the ABC-4 integral membrane protein family.</text>
</comment>
<comment type="subcellular location">
    <subcellularLocation>
        <location evidence="1">Cell membrane</location>
        <topology evidence="1">Multi-pass membrane protein</topology>
    </subcellularLocation>
</comment>
<feature type="transmembrane region" description="Helical" evidence="7">
    <location>
        <begin position="395"/>
        <end position="414"/>
    </location>
</feature>
<feature type="transmembrane region" description="Helical" evidence="7">
    <location>
        <begin position="420"/>
        <end position="442"/>
    </location>
</feature>
<feature type="transmembrane region" description="Helical" evidence="7">
    <location>
        <begin position="346"/>
        <end position="366"/>
    </location>
</feature>
<protein>
    <submittedName>
        <fullName evidence="9">FtsX-like permease family protein</fullName>
    </submittedName>
</protein>
<reference evidence="10" key="1">
    <citation type="journal article" date="2019" name="Int. J. Syst. Evol. Microbiol.">
        <title>The Global Catalogue of Microorganisms (GCM) 10K type strain sequencing project: providing services to taxonomists for standard genome sequencing and annotation.</title>
        <authorList>
            <consortium name="The Broad Institute Genomics Platform"/>
            <consortium name="The Broad Institute Genome Sequencing Center for Infectious Disease"/>
            <person name="Wu L."/>
            <person name="Ma J."/>
        </authorList>
    </citation>
    <scope>NUCLEOTIDE SEQUENCE [LARGE SCALE GENOMIC DNA]</scope>
    <source>
        <strain evidence="10">DT72</strain>
    </source>
</reference>
<feature type="transmembrane region" description="Helical" evidence="7">
    <location>
        <begin position="688"/>
        <end position="717"/>
    </location>
</feature>
<feature type="transmembrane region" description="Helical" evidence="7">
    <location>
        <begin position="783"/>
        <end position="803"/>
    </location>
</feature>
<organism evidence="9 10">
    <name type="scientific">Rhodococcus gannanensis</name>
    <dbReference type="NCBI Taxonomy" id="1960308"/>
    <lineage>
        <taxon>Bacteria</taxon>
        <taxon>Bacillati</taxon>
        <taxon>Actinomycetota</taxon>
        <taxon>Actinomycetes</taxon>
        <taxon>Mycobacteriales</taxon>
        <taxon>Nocardiaceae</taxon>
        <taxon>Rhodococcus</taxon>
    </lineage>
</organism>
<evidence type="ECO:0000256" key="6">
    <source>
        <dbReference type="ARBA" id="ARBA00038076"/>
    </source>
</evidence>
<evidence type="ECO:0000313" key="9">
    <source>
        <dbReference type="EMBL" id="MFD1813465.1"/>
    </source>
</evidence>
<keyword evidence="3 7" id="KW-0812">Transmembrane</keyword>
<feature type="transmembrane region" description="Helical" evidence="7">
    <location>
        <begin position="304"/>
        <end position="326"/>
    </location>
</feature>
<proteinExistence type="inferred from homology"/>
<sequence length="819" mass="81108">MLRLTLAQVRAQLGRVLASGVAIVIAVAFVVSTLVLGSTISASVTASLAGQYRSSAVVVDDVGGAAAAAAAAERVAGVPGVRAVSVDAQAPVKVTGGGTGSHYGTVSSLAESPELRWQTLTEGRFPSAPGEIAVGSDAGLAVGDTVAVTVRGVRADEHSERGTESATVVGEIDLSGTAQRLDGVSAFATADQLDSWAGDAAHRELRVAGDGDGLTDAVTAALDPGAVVTTGAERAEQASAGYLGDVDEIRNVLLAFAAVAVVVAGLVIANTFAVLFASRTRELALLRCVGATAAQIRRGARIEALVLGAVASAAGVLVGIALAWTVTRAATAFDAPVPLDTLAVPLGGVVAGFAVGVVVTLIAAVAPARAATRVSPLAALTPVEAGAEPATVSRLRVAAGIAGFVGGGAVLALGVAEEQVMLACAGGITTALGVVLLGRIVVPRAVAVLGRAPARLVGPLGELAVGNALRNPRRTTATATALLVGVTVTATMVVGIATVGAAAPHALDEQFPVDVTVDAESALPANLGTLARDTTHVTAAATLLGSEVRSADGHRIDVLGVDVSDVAATLRVPLTLPRTGEISLSPEQLGAIGSSPGSRLELENSGVRRQLTVASGREGQPALVTTADAVALGGVPRSVWIRLADDLSDPDRTAALDEITSLAEELAPTADVGGAVAMRAAVASVLDVLLLVVVGLLSVAVLIALIGVGSTMALSVVERRRETGLLRALGVTRAGVRCVLICEAVLVAVVASVLGVLLGTVLGSAGTASVFGADALVPGAVPWLQLVTIVLVGGIAGVVAALVPARTAAKVTPLQALAG</sequence>